<dbReference type="Pfam" id="PF00005">
    <property type="entry name" value="ABC_tran"/>
    <property type="match status" value="1"/>
</dbReference>
<gene>
    <name evidence="10" type="ORF">IQ24_01958</name>
</gene>
<dbReference type="InterPro" id="IPR036640">
    <property type="entry name" value="ABC1_TM_sf"/>
</dbReference>
<evidence type="ECO:0000256" key="6">
    <source>
        <dbReference type="ARBA" id="ARBA00023136"/>
    </source>
</evidence>
<dbReference type="PROSITE" id="PS50929">
    <property type="entry name" value="ABC_TM1F"/>
    <property type="match status" value="1"/>
</dbReference>
<evidence type="ECO:0000313" key="10">
    <source>
        <dbReference type="EMBL" id="TWI34440.1"/>
    </source>
</evidence>
<dbReference type="GO" id="GO:0005524">
    <property type="term" value="F:ATP binding"/>
    <property type="evidence" value="ECO:0007669"/>
    <property type="project" value="UniProtKB-KW"/>
</dbReference>
<evidence type="ECO:0000256" key="5">
    <source>
        <dbReference type="ARBA" id="ARBA00022989"/>
    </source>
</evidence>
<organism evidence="10 11">
    <name type="scientific">Paracoccus sulfuroxidans</name>
    <dbReference type="NCBI Taxonomy" id="384678"/>
    <lineage>
        <taxon>Bacteria</taxon>
        <taxon>Pseudomonadati</taxon>
        <taxon>Pseudomonadota</taxon>
        <taxon>Alphaproteobacteria</taxon>
        <taxon>Rhodobacterales</taxon>
        <taxon>Paracoccaceae</taxon>
        <taxon>Paracoccus</taxon>
    </lineage>
</organism>
<dbReference type="InterPro" id="IPR039421">
    <property type="entry name" value="Type_1_exporter"/>
</dbReference>
<keyword evidence="4 10" id="KW-0067">ATP-binding</keyword>
<dbReference type="Gene3D" id="3.40.50.300">
    <property type="entry name" value="P-loop containing nucleotide triphosphate hydrolases"/>
    <property type="match status" value="1"/>
</dbReference>
<feature type="transmembrane region" description="Helical" evidence="7">
    <location>
        <begin position="162"/>
        <end position="181"/>
    </location>
</feature>
<evidence type="ECO:0000256" key="2">
    <source>
        <dbReference type="ARBA" id="ARBA00022692"/>
    </source>
</evidence>
<evidence type="ECO:0000256" key="4">
    <source>
        <dbReference type="ARBA" id="ARBA00022840"/>
    </source>
</evidence>
<evidence type="ECO:0000259" key="9">
    <source>
        <dbReference type="PROSITE" id="PS50929"/>
    </source>
</evidence>
<comment type="caution">
    <text evidence="10">The sequence shown here is derived from an EMBL/GenBank/DDBJ whole genome shotgun (WGS) entry which is preliminary data.</text>
</comment>
<dbReference type="PROSITE" id="PS50893">
    <property type="entry name" value="ABC_TRANSPORTER_2"/>
    <property type="match status" value="1"/>
</dbReference>
<dbReference type="GO" id="GO:0005886">
    <property type="term" value="C:plasma membrane"/>
    <property type="evidence" value="ECO:0007669"/>
    <property type="project" value="UniProtKB-SubCell"/>
</dbReference>
<dbReference type="OrthoDB" id="5288404at2"/>
<dbReference type="PROSITE" id="PS00211">
    <property type="entry name" value="ABC_TRANSPORTER_1"/>
    <property type="match status" value="1"/>
</dbReference>
<dbReference type="InterPro" id="IPR011527">
    <property type="entry name" value="ABC1_TM_dom"/>
</dbReference>
<evidence type="ECO:0000256" key="7">
    <source>
        <dbReference type="SAM" id="Phobius"/>
    </source>
</evidence>
<dbReference type="PANTHER" id="PTHR24221">
    <property type="entry name" value="ATP-BINDING CASSETTE SUB-FAMILY B"/>
    <property type="match status" value="1"/>
</dbReference>
<dbReference type="Proteomes" id="UP000316225">
    <property type="component" value="Unassembled WGS sequence"/>
</dbReference>
<keyword evidence="6 7" id="KW-0472">Membrane</keyword>
<reference evidence="10 11" key="1">
    <citation type="journal article" date="2015" name="Stand. Genomic Sci.">
        <title>Genomic Encyclopedia of Bacterial and Archaeal Type Strains, Phase III: the genomes of soil and plant-associated and newly described type strains.</title>
        <authorList>
            <person name="Whitman W.B."/>
            <person name="Woyke T."/>
            <person name="Klenk H.P."/>
            <person name="Zhou Y."/>
            <person name="Lilburn T.G."/>
            <person name="Beck B.J."/>
            <person name="De Vos P."/>
            <person name="Vandamme P."/>
            <person name="Eisen J.A."/>
            <person name="Garrity G."/>
            <person name="Hugenholtz P."/>
            <person name="Kyrpides N.C."/>
        </authorList>
    </citation>
    <scope>NUCLEOTIDE SEQUENCE [LARGE SCALE GENOMIC DNA]</scope>
    <source>
        <strain evidence="10 11">CGMCC 1.5364</strain>
    </source>
</reference>
<feature type="domain" description="ABC transmembrane type-1" evidence="9">
    <location>
        <begin position="18"/>
        <end position="305"/>
    </location>
</feature>
<dbReference type="InterPro" id="IPR027417">
    <property type="entry name" value="P-loop_NTPase"/>
</dbReference>
<keyword evidence="2 7" id="KW-0812">Transmembrane</keyword>
<dbReference type="EMBL" id="VLKU01000005">
    <property type="protein sequence ID" value="TWI34440.1"/>
    <property type="molecule type" value="Genomic_DNA"/>
</dbReference>
<evidence type="ECO:0000256" key="1">
    <source>
        <dbReference type="ARBA" id="ARBA00004651"/>
    </source>
</evidence>
<evidence type="ECO:0000313" key="11">
    <source>
        <dbReference type="Proteomes" id="UP000316225"/>
    </source>
</evidence>
<dbReference type="GO" id="GO:0016887">
    <property type="term" value="F:ATP hydrolysis activity"/>
    <property type="evidence" value="ECO:0007669"/>
    <property type="project" value="InterPro"/>
</dbReference>
<dbReference type="Gene3D" id="1.20.1560.10">
    <property type="entry name" value="ABC transporter type 1, transmembrane domain"/>
    <property type="match status" value="1"/>
</dbReference>
<dbReference type="SUPFAM" id="SSF90123">
    <property type="entry name" value="ABC transporter transmembrane region"/>
    <property type="match status" value="1"/>
</dbReference>
<keyword evidence="5 7" id="KW-1133">Transmembrane helix</keyword>
<proteinExistence type="predicted"/>
<dbReference type="SUPFAM" id="SSF52540">
    <property type="entry name" value="P-loop containing nucleoside triphosphate hydrolases"/>
    <property type="match status" value="1"/>
</dbReference>
<dbReference type="SMART" id="SM00382">
    <property type="entry name" value="AAA"/>
    <property type="match status" value="1"/>
</dbReference>
<feature type="domain" description="ABC transporter" evidence="8">
    <location>
        <begin position="304"/>
        <end position="522"/>
    </location>
</feature>
<dbReference type="InterPro" id="IPR003593">
    <property type="entry name" value="AAA+_ATPase"/>
</dbReference>
<evidence type="ECO:0000256" key="3">
    <source>
        <dbReference type="ARBA" id="ARBA00022741"/>
    </source>
</evidence>
<dbReference type="GO" id="GO:0140359">
    <property type="term" value="F:ABC-type transporter activity"/>
    <property type="evidence" value="ECO:0007669"/>
    <property type="project" value="InterPro"/>
</dbReference>
<protein>
    <submittedName>
        <fullName evidence="10">ATP-binding cassette subfamily C protein CydC</fullName>
    </submittedName>
</protein>
<accession>A0A562NQU6</accession>
<sequence length="522" mass="54217">MMWRIWRVMAAGGHMGRAMLLAVVVLLAGAGLLVLSGWFISATALAGLAGAGGMFDVFRPAASIRGLALLRTTSRYGERWLGHDATLRGVAALRLMVLGGLARAPWRQLQRQRRGAALAQVVADTDTLDALPLRVVMPLVAGLIAIVAVGGLIGWLAGGVMALWIAGTHLGGAIAAGLWGARRGPRTAAQELAARAAFGRYTLDLIAARDDLAIHGRLPHQLAQAMQAEARVAEMAALQDLDERDAALILDLTRAATMGGALALGAMGVESGAFGPAIAGACFFAALALGEATAPLRRMVTEYGRIRDAAQRVGPMLEIPAPQGTAQTGAVLPLTIGDLTLGAGQVLAVSGPSGAGKTTLLERIAGLGPDAEPPIRLGGIRPTDWDEGELRARLTMVPQRPALIAGTLRDNLALAAPVAEDAELLAALQAVRLDHLRGGLDLWLKDGGAGLSGGEQRRLALARAILRQPQLLILDEPTEGLDAATARAVLAGIRQALPQAAIVLASHRPSDLQGADFRMELS</sequence>
<dbReference type="PANTHER" id="PTHR24221:SF654">
    <property type="entry name" value="ATP-BINDING CASSETTE SUB-FAMILY B MEMBER 6"/>
    <property type="match status" value="1"/>
</dbReference>
<dbReference type="InterPro" id="IPR003439">
    <property type="entry name" value="ABC_transporter-like_ATP-bd"/>
</dbReference>
<dbReference type="InterPro" id="IPR017871">
    <property type="entry name" value="ABC_transporter-like_CS"/>
</dbReference>
<evidence type="ECO:0000259" key="8">
    <source>
        <dbReference type="PROSITE" id="PS50893"/>
    </source>
</evidence>
<name>A0A562NQU6_9RHOB</name>
<feature type="transmembrane region" description="Helical" evidence="7">
    <location>
        <begin position="135"/>
        <end position="156"/>
    </location>
</feature>
<comment type="subcellular location">
    <subcellularLocation>
        <location evidence="1">Cell membrane</location>
        <topology evidence="1">Multi-pass membrane protein</topology>
    </subcellularLocation>
</comment>
<dbReference type="AlphaFoldDB" id="A0A562NQU6"/>
<keyword evidence="3" id="KW-0547">Nucleotide-binding</keyword>
<dbReference type="GO" id="GO:0034040">
    <property type="term" value="F:ATPase-coupled lipid transmembrane transporter activity"/>
    <property type="evidence" value="ECO:0007669"/>
    <property type="project" value="TreeGrafter"/>
</dbReference>
<keyword evidence="11" id="KW-1185">Reference proteome</keyword>
<dbReference type="RefSeq" id="WP_158637505.1">
    <property type="nucleotide sequence ID" value="NZ_VLKU01000005.1"/>
</dbReference>